<organism evidence="2 3">
    <name type="scientific">Candidatus Uhrbacteria bacterium GW2011_GWC2_41_11</name>
    <dbReference type="NCBI Taxonomy" id="1618985"/>
    <lineage>
        <taxon>Bacteria</taxon>
        <taxon>Candidatus Uhriibacteriota</taxon>
    </lineage>
</organism>
<dbReference type="Proteomes" id="UP000034616">
    <property type="component" value="Unassembled WGS sequence"/>
</dbReference>
<comment type="caution">
    <text evidence="2">The sequence shown here is derived from an EMBL/GenBank/DDBJ whole genome shotgun (WGS) entry which is preliminary data.</text>
</comment>
<evidence type="ECO:0000313" key="3">
    <source>
        <dbReference type="Proteomes" id="UP000034616"/>
    </source>
</evidence>
<feature type="transmembrane region" description="Helical" evidence="1">
    <location>
        <begin position="52"/>
        <end position="74"/>
    </location>
</feature>
<gene>
    <name evidence="2" type="ORF">UU35_C0002G0008</name>
</gene>
<reference evidence="2 3" key="1">
    <citation type="journal article" date="2015" name="Nature">
        <title>rRNA introns, odd ribosomes, and small enigmatic genomes across a large radiation of phyla.</title>
        <authorList>
            <person name="Brown C.T."/>
            <person name="Hug L.A."/>
            <person name="Thomas B.C."/>
            <person name="Sharon I."/>
            <person name="Castelle C.J."/>
            <person name="Singh A."/>
            <person name="Wilkins M.J."/>
            <person name="Williams K.H."/>
            <person name="Banfield J.F."/>
        </authorList>
    </citation>
    <scope>NUCLEOTIDE SEQUENCE [LARGE SCALE GENOMIC DNA]</scope>
</reference>
<name>A0A0G0XIH4_9BACT</name>
<feature type="transmembrane region" description="Helical" evidence="1">
    <location>
        <begin position="86"/>
        <end position="105"/>
    </location>
</feature>
<protein>
    <submittedName>
        <fullName evidence="2">Uncharacterized protein</fullName>
    </submittedName>
</protein>
<keyword evidence="1" id="KW-0472">Membrane</keyword>
<sequence>MWTTLFLSYSPIPEYEYVENSIPTFVAIGGFPFIAFHYPSPPMGSDVVSQSMWPLFYLNEFFWLIIGTILTKLLPQKIKNYSQIRLFCIVMTLIISLSGLGYLVLRFD</sequence>
<keyword evidence="1" id="KW-1133">Transmembrane helix</keyword>
<dbReference type="EMBL" id="LCAH01000002">
    <property type="protein sequence ID" value="KKR87507.1"/>
    <property type="molecule type" value="Genomic_DNA"/>
</dbReference>
<evidence type="ECO:0000256" key="1">
    <source>
        <dbReference type="SAM" id="Phobius"/>
    </source>
</evidence>
<proteinExistence type="predicted"/>
<keyword evidence="1" id="KW-0812">Transmembrane</keyword>
<dbReference type="AlphaFoldDB" id="A0A0G0XIH4"/>
<evidence type="ECO:0000313" key="2">
    <source>
        <dbReference type="EMBL" id="KKR87507.1"/>
    </source>
</evidence>
<accession>A0A0G0XIH4</accession>